<feature type="compositionally biased region" description="Polar residues" evidence="1">
    <location>
        <begin position="782"/>
        <end position="797"/>
    </location>
</feature>
<feature type="compositionally biased region" description="Polar residues" evidence="1">
    <location>
        <begin position="541"/>
        <end position="559"/>
    </location>
</feature>
<keyword evidence="3" id="KW-1185">Reference proteome</keyword>
<name>A0ABY0HHS9_9PEZI</name>
<feature type="region of interest" description="Disordered" evidence="1">
    <location>
        <begin position="724"/>
        <end position="743"/>
    </location>
</feature>
<accession>A0ABY0HHS9</accession>
<feature type="compositionally biased region" description="Polar residues" evidence="1">
    <location>
        <begin position="566"/>
        <end position="585"/>
    </location>
</feature>
<feature type="region of interest" description="Disordered" evidence="1">
    <location>
        <begin position="1"/>
        <end position="37"/>
    </location>
</feature>
<feature type="region of interest" description="Disordered" evidence="1">
    <location>
        <begin position="397"/>
        <end position="419"/>
    </location>
</feature>
<evidence type="ECO:0008006" key="4">
    <source>
        <dbReference type="Google" id="ProtNLM"/>
    </source>
</evidence>
<feature type="region of interest" description="Disordered" evidence="1">
    <location>
        <begin position="468"/>
        <end position="601"/>
    </location>
</feature>
<feature type="region of interest" description="Disordered" evidence="1">
    <location>
        <begin position="748"/>
        <end position="797"/>
    </location>
</feature>
<feature type="region of interest" description="Disordered" evidence="1">
    <location>
        <begin position="345"/>
        <end position="377"/>
    </location>
</feature>
<feature type="compositionally biased region" description="Low complexity" evidence="1">
    <location>
        <begin position="109"/>
        <end position="133"/>
    </location>
</feature>
<protein>
    <recommendedName>
        <fullName evidence="4">PH domain-containing protein</fullName>
    </recommendedName>
</protein>
<organism evidence="2 3">
    <name type="scientific">Monosporascus cannonballus</name>
    <dbReference type="NCBI Taxonomy" id="155416"/>
    <lineage>
        <taxon>Eukaryota</taxon>
        <taxon>Fungi</taxon>
        <taxon>Dikarya</taxon>
        <taxon>Ascomycota</taxon>
        <taxon>Pezizomycotina</taxon>
        <taxon>Sordariomycetes</taxon>
        <taxon>Xylariomycetidae</taxon>
        <taxon>Xylariales</taxon>
        <taxon>Xylariales incertae sedis</taxon>
        <taxon>Monosporascus</taxon>
    </lineage>
</organism>
<comment type="caution">
    <text evidence="2">The sequence shown here is derived from an EMBL/GenBank/DDBJ whole genome shotgun (WGS) entry which is preliminary data.</text>
</comment>
<feature type="region of interest" description="Disordered" evidence="1">
    <location>
        <begin position="109"/>
        <end position="147"/>
    </location>
</feature>
<reference evidence="2 3" key="1">
    <citation type="submission" date="2018-06" db="EMBL/GenBank/DDBJ databases">
        <title>Complete Genomes of Monosporascus.</title>
        <authorList>
            <person name="Robinson A.J."/>
            <person name="Natvig D.O."/>
        </authorList>
    </citation>
    <scope>NUCLEOTIDE SEQUENCE [LARGE SCALE GENOMIC DNA]</scope>
    <source>
        <strain evidence="2 3">CBS 609.92</strain>
    </source>
</reference>
<evidence type="ECO:0000256" key="1">
    <source>
        <dbReference type="SAM" id="MobiDB-lite"/>
    </source>
</evidence>
<dbReference type="Proteomes" id="UP000294003">
    <property type="component" value="Unassembled WGS sequence"/>
</dbReference>
<evidence type="ECO:0000313" key="3">
    <source>
        <dbReference type="Proteomes" id="UP000294003"/>
    </source>
</evidence>
<feature type="region of interest" description="Disordered" evidence="1">
    <location>
        <begin position="626"/>
        <end position="693"/>
    </location>
</feature>
<feature type="region of interest" description="Disordered" evidence="1">
    <location>
        <begin position="192"/>
        <end position="213"/>
    </location>
</feature>
<evidence type="ECO:0000313" key="2">
    <source>
        <dbReference type="EMBL" id="RYO91091.1"/>
    </source>
</evidence>
<feature type="compositionally biased region" description="Pro residues" evidence="1">
    <location>
        <begin position="763"/>
        <end position="773"/>
    </location>
</feature>
<sequence>MAGTEAPKTLPLGALQSQHDSLRRARPPDINAIGGDENRIPLRADRMARGESKLNLRGLFGRAKTSKIVRGSESTSSLHELSWSGKRVSLAEIGNWPYASKTHQSECSLLGPPLSASGSPPVPVRQSQQPHSVAGNAAPQAPPGHLRRSSTAIPLFQVYPQAVKHATLSCCTTPAESLLRLNATKGSLPNVVVSSQSSSPLDLEEAGSEKRSEGVKKRALRNAGLKSTLEWTSKIYVLVTSGYLLQYAAEGPFDRIPEKSLQLTKDSAVFASDLIPGRHWVLQVASSTDPNGNPTTDARSIRSKFPFRNYGKRQVTNILLVFESAESMDSWLATLRREIRSLGGKKKLSETGNPDAENEPDEVEVKPRRRTLVVRDPDQFSRTSHDFALMQDEVPGEASGVERADPASQQASDFAPDDASQPSALVRVLWAEDSCHIFRLLPGMLTDPSFDIYDSTLRPSTSLATITNASSQDTGLNNVPSPPPAVPNFSVPKGSNRRFSAVTSPPRDSLPDREVSMRPLRRSPPPVLGISRPLSIVLDQSPKSPHSSNTQFRYQSPNRESYLKKSASQAMVSPRQQDSSTFKVRQNLDSRARRTSLLPKQLSDDAALRKYSSTSNLGAYQEQLPQSQVDNDAATVPQATSQPHIGPDNTFDAPEDIPRAASSTEEYRRPHKPLTSSNSKSQKKRASFGADTPSFQYSLNSYSGSMVWNIPLIEEPVVRDPQGNLAESAASSTKAVQVPSRQRLAVDARTRTLSTSRSMPTLEGPPPLPPPNRALPAIPKKQGSSNAATTAPNVINV</sequence>
<dbReference type="EMBL" id="QJNS01000045">
    <property type="protein sequence ID" value="RYO91091.1"/>
    <property type="molecule type" value="Genomic_DNA"/>
</dbReference>
<gene>
    <name evidence="2" type="ORF">DL762_002387</name>
</gene>
<proteinExistence type="predicted"/>